<dbReference type="AlphaFoldDB" id="A0A1D3D696"/>
<gene>
    <name evidence="2" type="ORF">cyc_00209</name>
</gene>
<name>A0A1D3D696_9EIME</name>
<feature type="signal peptide" evidence="1">
    <location>
        <begin position="1"/>
        <end position="18"/>
    </location>
</feature>
<dbReference type="EMBL" id="JROU02000559">
    <property type="protein sequence ID" value="OEH78968.1"/>
    <property type="molecule type" value="Genomic_DNA"/>
</dbReference>
<evidence type="ECO:0000313" key="3">
    <source>
        <dbReference type="Proteomes" id="UP000095192"/>
    </source>
</evidence>
<proteinExistence type="predicted"/>
<protein>
    <submittedName>
        <fullName evidence="2">Uncharacterized protein</fullName>
    </submittedName>
</protein>
<comment type="caution">
    <text evidence="2">The sequence shown here is derived from an EMBL/GenBank/DDBJ whole genome shotgun (WGS) entry which is preliminary data.</text>
</comment>
<keyword evidence="3" id="KW-1185">Reference proteome</keyword>
<dbReference type="VEuPathDB" id="ToxoDB:cyc_00209"/>
<dbReference type="InParanoid" id="A0A1D3D696"/>
<feature type="chain" id="PRO_5008914191" evidence="1">
    <location>
        <begin position="19"/>
        <end position="70"/>
    </location>
</feature>
<sequence length="70" mass="7407">MLCGNSIVLNVIVGSVRASGFPAATRTYDGLEENDGQGRGMIEQRFDLPAWGSVGADVYWASSKAMTPKG</sequence>
<keyword evidence="1" id="KW-0732">Signal</keyword>
<evidence type="ECO:0000313" key="2">
    <source>
        <dbReference type="EMBL" id="OEH78968.1"/>
    </source>
</evidence>
<evidence type="ECO:0000256" key="1">
    <source>
        <dbReference type="SAM" id="SignalP"/>
    </source>
</evidence>
<organism evidence="2 3">
    <name type="scientific">Cyclospora cayetanensis</name>
    <dbReference type="NCBI Taxonomy" id="88456"/>
    <lineage>
        <taxon>Eukaryota</taxon>
        <taxon>Sar</taxon>
        <taxon>Alveolata</taxon>
        <taxon>Apicomplexa</taxon>
        <taxon>Conoidasida</taxon>
        <taxon>Coccidia</taxon>
        <taxon>Eucoccidiorida</taxon>
        <taxon>Eimeriorina</taxon>
        <taxon>Eimeriidae</taxon>
        <taxon>Cyclospora</taxon>
    </lineage>
</organism>
<dbReference type="Proteomes" id="UP000095192">
    <property type="component" value="Unassembled WGS sequence"/>
</dbReference>
<reference evidence="2 3" key="1">
    <citation type="journal article" date="2016" name="BMC Genomics">
        <title>Comparative genomics reveals Cyclospora cayetanensis possesses coccidia-like metabolism and invasion components but unique surface antigens.</title>
        <authorList>
            <person name="Liu S."/>
            <person name="Wang L."/>
            <person name="Zheng H."/>
            <person name="Xu Z."/>
            <person name="Roellig D.M."/>
            <person name="Li N."/>
            <person name="Frace M.A."/>
            <person name="Tang K."/>
            <person name="Arrowood M.J."/>
            <person name="Moss D.M."/>
            <person name="Zhang L."/>
            <person name="Feng Y."/>
            <person name="Xiao L."/>
        </authorList>
    </citation>
    <scope>NUCLEOTIDE SEQUENCE [LARGE SCALE GENOMIC DNA]</scope>
    <source>
        <strain evidence="2 3">CHN_HEN01</strain>
    </source>
</reference>
<accession>A0A1D3D696</accession>